<organism evidence="1 2">
    <name type="scientific">Eschrichtius robustus</name>
    <name type="common">California gray whale</name>
    <name type="synonym">Eschrichtius gibbosus</name>
    <dbReference type="NCBI Taxonomy" id="9764"/>
    <lineage>
        <taxon>Eukaryota</taxon>
        <taxon>Metazoa</taxon>
        <taxon>Chordata</taxon>
        <taxon>Craniata</taxon>
        <taxon>Vertebrata</taxon>
        <taxon>Euteleostomi</taxon>
        <taxon>Mammalia</taxon>
        <taxon>Eutheria</taxon>
        <taxon>Laurasiatheria</taxon>
        <taxon>Artiodactyla</taxon>
        <taxon>Whippomorpha</taxon>
        <taxon>Cetacea</taxon>
        <taxon>Mysticeti</taxon>
        <taxon>Eschrichtiidae</taxon>
        <taxon>Eschrichtius</taxon>
    </lineage>
</organism>
<gene>
    <name evidence="1" type="ORF">J1605_003493</name>
</gene>
<keyword evidence="2" id="KW-1185">Reference proteome</keyword>
<sequence length="217" mass="24353">MGGSHLAGAKPIYGGWLLLAPDGTDFDNPVHRSRKWQRRFFILYEHGLLRYALDEMAPSSRWRRPCRGGCVLLLRLLLRRLEVLKPVWQLVAAALTAPTFASRHLQWPRHTLVRELLLHGWDREPWATPGRAFRSPHDLPVLCCSGGGGTCQPWRRRKPGKTGAAERVFGVPRVEGWAQVTLADPRGDEETDRCCSVARTAVQEHGPPGVKGHHLCA</sequence>
<proteinExistence type="predicted"/>
<evidence type="ECO:0008006" key="3">
    <source>
        <dbReference type="Google" id="ProtNLM"/>
    </source>
</evidence>
<accession>A0AB34HLD1</accession>
<comment type="caution">
    <text evidence="1">The sequence shown here is derived from an EMBL/GenBank/DDBJ whole genome shotgun (WGS) entry which is preliminary data.</text>
</comment>
<name>A0AB34HLD1_ESCRO</name>
<protein>
    <recommendedName>
        <fullName evidence="3">Myosin phosphatase Rho-interacting protein</fullName>
    </recommendedName>
</protein>
<evidence type="ECO:0000313" key="1">
    <source>
        <dbReference type="EMBL" id="KAJ8793682.1"/>
    </source>
</evidence>
<dbReference type="SUPFAM" id="SSF50729">
    <property type="entry name" value="PH domain-like"/>
    <property type="match status" value="1"/>
</dbReference>
<reference evidence="1 2" key="1">
    <citation type="submission" date="2022-11" db="EMBL/GenBank/DDBJ databases">
        <title>Whole genome sequence of Eschrichtius robustus ER-17-0199.</title>
        <authorList>
            <person name="Bruniche-Olsen A."/>
            <person name="Black A.N."/>
            <person name="Fields C.J."/>
            <person name="Walden K."/>
            <person name="Dewoody J.A."/>
        </authorList>
    </citation>
    <scope>NUCLEOTIDE SEQUENCE [LARGE SCALE GENOMIC DNA]</scope>
    <source>
        <strain evidence="1">ER-17-0199</strain>
        <tissue evidence="1">Blubber</tissue>
    </source>
</reference>
<dbReference type="Proteomes" id="UP001159641">
    <property type="component" value="Unassembled WGS sequence"/>
</dbReference>
<dbReference type="AlphaFoldDB" id="A0AB34HLD1"/>
<evidence type="ECO:0000313" key="2">
    <source>
        <dbReference type="Proteomes" id="UP001159641"/>
    </source>
</evidence>
<dbReference type="EMBL" id="JAIQCJ010000944">
    <property type="protein sequence ID" value="KAJ8793682.1"/>
    <property type="molecule type" value="Genomic_DNA"/>
</dbReference>